<accession>A0A2J6R8L6</accession>
<keyword evidence="10" id="KW-1185">Reference proteome</keyword>
<dbReference type="GO" id="GO:0016020">
    <property type="term" value="C:membrane"/>
    <property type="evidence" value="ECO:0007669"/>
    <property type="project" value="UniProtKB-SubCell"/>
</dbReference>
<evidence type="ECO:0000313" key="9">
    <source>
        <dbReference type="EMBL" id="PMD34862.1"/>
    </source>
</evidence>
<evidence type="ECO:0000256" key="7">
    <source>
        <dbReference type="SAM" id="Phobius"/>
    </source>
</evidence>
<feature type="region of interest" description="Disordered" evidence="6">
    <location>
        <begin position="324"/>
        <end position="386"/>
    </location>
</feature>
<dbReference type="AlphaFoldDB" id="A0A2J6R8L6"/>
<keyword evidence="3 7" id="KW-1133">Transmembrane helix</keyword>
<dbReference type="InterPro" id="IPR052337">
    <property type="entry name" value="SAT4-like"/>
</dbReference>
<dbReference type="EMBL" id="KZ613953">
    <property type="protein sequence ID" value="PMD34862.1"/>
    <property type="molecule type" value="Genomic_DNA"/>
</dbReference>
<feature type="compositionally biased region" description="Basic and acidic residues" evidence="6">
    <location>
        <begin position="324"/>
        <end position="346"/>
    </location>
</feature>
<evidence type="ECO:0000256" key="1">
    <source>
        <dbReference type="ARBA" id="ARBA00004141"/>
    </source>
</evidence>
<dbReference type="InterPro" id="IPR049326">
    <property type="entry name" value="Rhodopsin_dom_fungi"/>
</dbReference>
<feature type="transmembrane region" description="Helical" evidence="7">
    <location>
        <begin position="23"/>
        <end position="44"/>
    </location>
</feature>
<feature type="transmembrane region" description="Helical" evidence="7">
    <location>
        <begin position="257"/>
        <end position="278"/>
    </location>
</feature>
<evidence type="ECO:0000313" key="10">
    <source>
        <dbReference type="Proteomes" id="UP000235786"/>
    </source>
</evidence>
<name>A0A2J6R8L6_HYAVF</name>
<feature type="transmembrane region" description="Helical" evidence="7">
    <location>
        <begin position="99"/>
        <end position="117"/>
    </location>
</feature>
<dbReference type="PANTHER" id="PTHR33048:SF19">
    <property type="entry name" value="MEMBRANE PROTEIN PTH11-LIKE, PUTATIVE (AFU_ORTHOLOGUE AFUA_1G14080)-RELATED"/>
    <property type="match status" value="1"/>
</dbReference>
<feature type="domain" description="Rhodopsin" evidence="8">
    <location>
        <begin position="40"/>
        <end position="241"/>
    </location>
</feature>
<comment type="similarity">
    <text evidence="5">Belongs to the SAT4 family.</text>
</comment>
<feature type="transmembrane region" description="Helical" evidence="7">
    <location>
        <begin position="188"/>
        <end position="211"/>
    </location>
</feature>
<dbReference type="PANTHER" id="PTHR33048">
    <property type="entry name" value="PTH11-LIKE INTEGRAL MEMBRANE PROTEIN (AFU_ORTHOLOGUE AFUA_5G11245)"/>
    <property type="match status" value="1"/>
</dbReference>
<reference evidence="9 10" key="1">
    <citation type="submission" date="2016-04" db="EMBL/GenBank/DDBJ databases">
        <title>A degradative enzymes factory behind the ericoid mycorrhizal symbiosis.</title>
        <authorList>
            <consortium name="DOE Joint Genome Institute"/>
            <person name="Martino E."/>
            <person name="Morin E."/>
            <person name="Grelet G."/>
            <person name="Kuo A."/>
            <person name="Kohler A."/>
            <person name="Daghino S."/>
            <person name="Barry K."/>
            <person name="Choi C."/>
            <person name="Cichocki N."/>
            <person name="Clum A."/>
            <person name="Copeland A."/>
            <person name="Hainaut M."/>
            <person name="Haridas S."/>
            <person name="Labutti K."/>
            <person name="Lindquist E."/>
            <person name="Lipzen A."/>
            <person name="Khouja H.-R."/>
            <person name="Murat C."/>
            <person name="Ohm R."/>
            <person name="Olson A."/>
            <person name="Spatafora J."/>
            <person name="Veneault-Fourrey C."/>
            <person name="Henrissat B."/>
            <person name="Grigoriev I."/>
            <person name="Martin F."/>
            <person name="Perotto S."/>
        </authorList>
    </citation>
    <scope>NUCLEOTIDE SEQUENCE [LARGE SCALE GENOMIC DNA]</scope>
    <source>
        <strain evidence="9 10">F</strain>
    </source>
</reference>
<feature type="transmembrane region" description="Helical" evidence="7">
    <location>
        <begin position="56"/>
        <end position="79"/>
    </location>
</feature>
<evidence type="ECO:0000256" key="3">
    <source>
        <dbReference type="ARBA" id="ARBA00022989"/>
    </source>
</evidence>
<evidence type="ECO:0000256" key="4">
    <source>
        <dbReference type="ARBA" id="ARBA00023136"/>
    </source>
</evidence>
<evidence type="ECO:0000256" key="2">
    <source>
        <dbReference type="ARBA" id="ARBA00022692"/>
    </source>
</evidence>
<keyword evidence="4 7" id="KW-0472">Membrane</keyword>
<protein>
    <recommendedName>
        <fullName evidence="8">Rhodopsin domain-containing protein</fullName>
    </recommendedName>
</protein>
<gene>
    <name evidence="9" type="ORF">L207DRAFT_588363</name>
</gene>
<keyword evidence="2 7" id="KW-0812">Transmembrane</keyword>
<sequence length="407" mass="45926">MDLLRRFVDEPPDFQSFREVKPTLLTCWWATLYAIAIIFIRVVGRYVRAEKVFAEDAIMMLAIIPLLIRMAFTHVVLLYGTNNTTTDNLSALAIHNRQIGSQLVLASRVMYAAYLWAIKFSVSMFLRTLTESVWQRSHQRYLRYLHIFLAVTFVATIVADLGACQPFSHYWQVVPDPGPQCRQGSAYLLTMGMLNISTNLSLILFPIPMILKSRLPIKRQASIVSRLALPILSVGFTAYAIAIIIDRQFAQPIRSLLASFDILLATFISNATVLVSLLQDKGYKKTKYKHGTEREGFNTTFKSPGVKGGLGGIGEAVGRVRHERWGSDEDLMRSESDDASVRKKGDGTMVSVESIGMQDLKGEERVRGERSRERTKDRAMPEMPGKAKLKEIRVATTWDIRVEDSEV</sequence>
<feature type="compositionally biased region" description="Basic and acidic residues" evidence="6">
    <location>
        <begin position="360"/>
        <end position="380"/>
    </location>
</feature>
<dbReference type="Pfam" id="PF20684">
    <property type="entry name" value="Fung_rhodopsin"/>
    <property type="match status" value="1"/>
</dbReference>
<dbReference type="Proteomes" id="UP000235786">
    <property type="component" value="Unassembled WGS sequence"/>
</dbReference>
<feature type="transmembrane region" description="Helical" evidence="7">
    <location>
        <begin position="144"/>
        <end position="168"/>
    </location>
</feature>
<evidence type="ECO:0000259" key="8">
    <source>
        <dbReference type="Pfam" id="PF20684"/>
    </source>
</evidence>
<proteinExistence type="inferred from homology"/>
<evidence type="ECO:0000256" key="5">
    <source>
        <dbReference type="ARBA" id="ARBA00038359"/>
    </source>
</evidence>
<comment type="subcellular location">
    <subcellularLocation>
        <location evidence="1">Membrane</location>
        <topology evidence="1">Multi-pass membrane protein</topology>
    </subcellularLocation>
</comment>
<evidence type="ECO:0000256" key="6">
    <source>
        <dbReference type="SAM" id="MobiDB-lite"/>
    </source>
</evidence>
<dbReference type="OrthoDB" id="5398233at2759"/>
<organism evidence="9 10">
    <name type="scientific">Hyaloscypha variabilis (strain UAMH 11265 / GT02V1 / F)</name>
    <name type="common">Meliniomyces variabilis</name>
    <dbReference type="NCBI Taxonomy" id="1149755"/>
    <lineage>
        <taxon>Eukaryota</taxon>
        <taxon>Fungi</taxon>
        <taxon>Dikarya</taxon>
        <taxon>Ascomycota</taxon>
        <taxon>Pezizomycotina</taxon>
        <taxon>Leotiomycetes</taxon>
        <taxon>Helotiales</taxon>
        <taxon>Hyaloscyphaceae</taxon>
        <taxon>Hyaloscypha</taxon>
        <taxon>Hyaloscypha variabilis</taxon>
    </lineage>
</organism>
<feature type="transmembrane region" description="Helical" evidence="7">
    <location>
        <begin position="223"/>
        <end position="245"/>
    </location>
</feature>